<sequence length="254" mass="28139">MQFNIYEYSFDGPTGTRITGTLIMFQMQKRIGFIVDKAGYPNALSFLREICGYSGEKKTIVCEQYDPSIRNGSMFLWIISKIYHNESSIEYDSGSNTGNIVLNSLDGVKGNIQMGLNSVSTQGSDVINTLTTLAFLLESKSLTEVGLNISFGTHDSIQLNIHTHSKLISLDVEPDKYFGALSNNKDLFPNGGIDLFTLRGAILLIVHLGLIPLLYSLYKSESDGAKIRDDLVSDVSDDITQRIMELKKTTDLDV</sequence>
<keyword evidence="1" id="KW-1133">Transmembrane helix</keyword>
<reference evidence="2 3" key="1">
    <citation type="journal article" date="2015" name="Genome Announc.">
        <title>Expanding the biotechnology potential of lactobacilli through comparative genomics of 213 strains and associated genera.</title>
        <authorList>
            <person name="Sun Z."/>
            <person name="Harris H.M."/>
            <person name="McCann A."/>
            <person name="Guo C."/>
            <person name="Argimon S."/>
            <person name="Zhang W."/>
            <person name="Yang X."/>
            <person name="Jeffery I.B."/>
            <person name="Cooney J.C."/>
            <person name="Kagawa T.F."/>
            <person name="Liu W."/>
            <person name="Song Y."/>
            <person name="Salvetti E."/>
            <person name="Wrobel A."/>
            <person name="Rasinkangas P."/>
            <person name="Parkhill J."/>
            <person name="Rea M.C."/>
            <person name="O'Sullivan O."/>
            <person name="Ritari J."/>
            <person name="Douillard F.P."/>
            <person name="Paul Ross R."/>
            <person name="Yang R."/>
            <person name="Briner A.E."/>
            <person name="Felis G.E."/>
            <person name="de Vos W.M."/>
            <person name="Barrangou R."/>
            <person name="Klaenhammer T.R."/>
            <person name="Caufield P.W."/>
            <person name="Cui Y."/>
            <person name="Zhang H."/>
            <person name="O'Toole P.W."/>
        </authorList>
    </citation>
    <scope>NUCLEOTIDE SEQUENCE [LARGE SCALE GENOMIC DNA]</scope>
    <source>
        <strain evidence="2 3">DSM 16698</strain>
    </source>
</reference>
<proteinExistence type="predicted"/>
<gene>
    <name evidence="2" type="ORF">IV44_GL000838</name>
</gene>
<accession>A0A0R2KJY3</accession>
<dbReference type="PATRIC" id="fig|695563.3.peg.889"/>
<keyword evidence="1" id="KW-0812">Transmembrane</keyword>
<dbReference type="EMBL" id="JQBQ01000028">
    <property type="protein sequence ID" value="KRN89664.1"/>
    <property type="molecule type" value="Genomic_DNA"/>
</dbReference>
<organism evidence="2 3">
    <name type="scientific">Lactobacillus amylovorus subsp. animalium DSM 16698</name>
    <dbReference type="NCBI Taxonomy" id="695563"/>
    <lineage>
        <taxon>Bacteria</taxon>
        <taxon>Bacillati</taxon>
        <taxon>Bacillota</taxon>
        <taxon>Bacilli</taxon>
        <taxon>Lactobacillales</taxon>
        <taxon>Lactobacillaceae</taxon>
        <taxon>Lactobacillus</taxon>
        <taxon>Lactobacillus amylovorus subsp. animalium</taxon>
    </lineage>
</organism>
<feature type="transmembrane region" description="Helical" evidence="1">
    <location>
        <begin position="196"/>
        <end position="218"/>
    </location>
</feature>
<protein>
    <submittedName>
        <fullName evidence="2">Uncharacterized protein</fullName>
    </submittedName>
</protein>
<evidence type="ECO:0000256" key="1">
    <source>
        <dbReference type="SAM" id="Phobius"/>
    </source>
</evidence>
<dbReference type="AlphaFoldDB" id="A0A0R2KJY3"/>
<evidence type="ECO:0000313" key="3">
    <source>
        <dbReference type="Proteomes" id="UP000051529"/>
    </source>
</evidence>
<keyword evidence="1" id="KW-0472">Membrane</keyword>
<name>A0A0R2KJY3_LACAM</name>
<dbReference type="Proteomes" id="UP000051529">
    <property type="component" value="Unassembled WGS sequence"/>
</dbReference>
<evidence type="ECO:0000313" key="2">
    <source>
        <dbReference type="EMBL" id="KRN89664.1"/>
    </source>
</evidence>
<comment type="caution">
    <text evidence="2">The sequence shown here is derived from an EMBL/GenBank/DDBJ whole genome shotgun (WGS) entry which is preliminary data.</text>
</comment>